<feature type="domain" description="N-acetyltransferase" evidence="3">
    <location>
        <begin position="4"/>
        <end position="151"/>
    </location>
</feature>
<evidence type="ECO:0000259" key="3">
    <source>
        <dbReference type="PROSITE" id="PS51186"/>
    </source>
</evidence>
<gene>
    <name evidence="4" type="ORF">JO391_03535</name>
</gene>
<dbReference type="PANTHER" id="PTHR43877:SF1">
    <property type="entry name" value="ACETYLTRANSFERASE"/>
    <property type="match status" value="1"/>
</dbReference>
<organism evidence="4 5">
    <name type="scientific">Neotabrizicola shimadae</name>
    <dbReference type="NCBI Taxonomy" id="2807096"/>
    <lineage>
        <taxon>Bacteria</taxon>
        <taxon>Pseudomonadati</taxon>
        <taxon>Pseudomonadota</taxon>
        <taxon>Alphaproteobacteria</taxon>
        <taxon>Rhodobacterales</taxon>
        <taxon>Paracoccaceae</taxon>
        <taxon>Neotabrizicola</taxon>
    </lineage>
</organism>
<keyword evidence="1" id="KW-0808">Transferase</keyword>
<protein>
    <submittedName>
        <fullName evidence="4">GNAT family N-acetyltransferase</fullName>
    </submittedName>
</protein>
<name>A0A8G1EEH2_9RHOB</name>
<dbReference type="CDD" id="cd04301">
    <property type="entry name" value="NAT_SF"/>
    <property type="match status" value="1"/>
</dbReference>
<dbReference type="EMBL" id="CP069370">
    <property type="protein sequence ID" value="QYZ70604.1"/>
    <property type="molecule type" value="Genomic_DNA"/>
</dbReference>
<dbReference type="RefSeq" id="WP_220662822.1">
    <property type="nucleotide sequence ID" value="NZ_CP069370.1"/>
</dbReference>
<dbReference type="InterPro" id="IPR050832">
    <property type="entry name" value="Bact_Acetyltransf"/>
</dbReference>
<dbReference type="KEGG" id="nsm:JO391_03535"/>
<dbReference type="PANTHER" id="PTHR43877">
    <property type="entry name" value="AMINOALKYLPHOSPHONATE N-ACETYLTRANSFERASE-RELATED-RELATED"/>
    <property type="match status" value="1"/>
</dbReference>
<dbReference type="Proteomes" id="UP000826300">
    <property type="component" value="Chromosome"/>
</dbReference>
<dbReference type="InterPro" id="IPR016181">
    <property type="entry name" value="Acyl_CoA_acyltransferase"/>
</dbReference>
<accession>A0A8G1EEH2</accession>
<proteinExistence type="predicted"/>
<keyword evidence="2" id="KW-0012">Acyltransferase</keyword>
<dbReference type="GO" id="GO:0016747">
    <property type="term" value="F:acyltransferase activity, transferring groups other than amino-acyl groups"/>
    <property type="evidence" value="ECO:0007669"/>
    <property type="project" value="InterPro"/>
</dbReference>
<evidence type="ECO:0000256" key="2">
    <source>
        <dbReference type="ARBA" id="ARBA00023315"/>
    </source>
</evidence>
<reference evidence="4" key="1">
    <citation type="submission" date="2021-02" db="EMBL/GenBank/DDBJ databases">
        <title>Rhodobacter shimadae sp. nov., an aerobic anoxygenic phototrophic bacterium isolated from a hot spring.</title>
        <authorList>
            <person name="Muramatsu S."/>
            <person name="Haruta S."/>
            <person name="Hirose S."/>
            <person name="Hanada S."/>
        </authorList>
    </citation>
    <scope>NUCLEOTIDE SEQUENCE</scope>
    <source>
        <strain evidence="4">N10</strain>
    </source>
</reference>
<dbReference type="AlphaFoldDB" id="A0A8G1EEH2"/>
<keyword evidence="5" id="KW-1185">Reference proteome</keyword>
<evidence type="ECO:0000313" key="5">
    <source>
        <dbReference type="Proteomes" id="UP000826300"/>
    </source>
</evidence>
<sequence length="152" mass="16608">MTRPTIRPARPEDLPALLSMVRALALHHGDTPEVTEADLKRDVFSSAPWLAVLVADGPQGLLGYAALMPLAQLQNGLRGMELHHLYVRDNERNLGTGSLLIEAAVAHARRQGCAWVTVGTAENNEAARAFYERRGFLVRPAIGPRLSRRLAA</sequence>
<evidence type="ECO:0000313" key="4">
    <source>
        <dbReference type="EMBL" id="QYZ70604.1"/>
    </source>
</evidence>
<dbReference type="Gene3D" id="3.40.630.30">
    <property type="match status" value="1"/>
</dbReference>
<evidence type="ECO:0000256" key="1">
    <source>
        <dbReference type="ARBA" id="ARBA00022679"/>
    </source>
</evidence>
<dbReference type="PROSITE" id="PS51186">
    <property type="entry name" value="GNAT"/>
    <property type="match status" value="1"/>
</dbReference>
<dbReference type="Pfam" id="PF00583">
    <property type="entry name" value="Acetyltransf_1"/>
    <property type="match status" value="1"/>
</dbReference>
<dbReference type="SUPFAM" id="SSF55729">
    <property type="entry name" value="Acyl-CoA N-acyltransferases (Nat)"/>
    <property type="match status" value="1"/>
</dbReference>
<dbReference type="InterPro" id="IPR000182">
    <property type="entry name" value="GNAT_dom"/>
</dbReference>